<protein>
    <recommendedName>
        <fullName evidence="1">YcaO domain-containing protein</fullName>
    </recommendedName>
</protein>
<reference evidence="2 3" key="1">
    <citation type="journal article" date="2016" name="Front. Microbiol.">
        <title>Genomic Resource of Rice Seed Associated Bacteria.</title>
        <authorList>
            <person name="Midha S."/>
            <person name="Bansal K."/>
            <person name="Sharma S."/>
            <person name="Kumar N."/>
            <person name="Patil P.P."/>
            <person name="Chaudhry V."/>
            <person name="Patil P.B."/>
        </authorList>
    </citation>
    <scope>NUCLEOTIDE SEQUENCE [LARGE SCALE GENOMIC DNA]</scope>
    <source>
        <strain evidence="2 3">NS220</strain>
    </source>
</reference>
<dbReference type="PANTHER" id="PTHR37809:SF1">
    <property type="entry name" value="RIBOSOMAL PROTEIN S12 METHYLTHIOTRANSFERASE ACCESSORY FACTOR YCAO"/>
    <property type="match status" value="1"/>
</dbReference>
<evidence type="ECO:0000313" key="3">
    <source>
        <dbReference type="Proteomes" id="UP000075025"/>
    </source>
</evidence>
<dbReference type="InterPro" id="IPR003776">
    <property type="entry name" value="YcaO-like_dom"/>
</dbReference>
<evidence type="ECO:0000313" key="2">
    <source>
        <dbReference type="EMBL" id="KTR94659.1"/>
    </source>
</evidence>
<dbReference type="Gene3D" id="3.30.1330.230">
    <property type="match status" value="1"/>
</dbReference>
<gene>
    <name evidence="2" type="ORF">NS220_08330</name>
</gene>
<sequence>MQLLTSDRFVLAPAPHECTACARTRLGDMDDFQLRSPASRRRAVSAAATNPFLPIFVDAFVPDPSPAVERYTAIGVHDLRVHHGEVVDAAHCPHARPSVAVPRERGDGYRPYPVEGYFASAPDAPELSNPVTGVLSAHATDDVASLVTAKVSGFMVSHGEHGPYIRAWGGHCESYARSRWVGMVEGIERICCAEPSPADLRSGVPEGVRAIGLDEFGVDAASWRVPHPVVGTWTLGRDLVSGESVALPTRTVFYEAAIADPIYVQDSSSGCAAGGSDAEATLFGLLEVVERDAFLLAWYGDLPLREIRRDSIRDEESRHYLNRLALVGRTVRFLDATVGVGIPTVVAVCDTESGGVCLGAGSHPDPERALKSALVEVASDFQVIETRVHQRRDELEDMLRDPAGIRGVEDHADLYGLPAAREWLTRWARTPYPVSTQIALAELRRAATAGTSIETDLVLVVEAIAAAGFSPLVVDVGSHLSRRYGFSCVKAVVPGLLPIDFGWSSQRALRMPRLREQSERWLRQHGGADETFLLHERPHPFP</sequence>
<proteinExistence type="predicted"/>
<dbReference type="Proteomes" id="UP000075025">
    <property type="component" value="Unassembled WGS sequence"/>
</dbReference>
<dbReference type="Pfam" id="PF02624">
    <property type="entry name" value="YcaO"/>
    <property type="match status" value="1"/>
</dbReference>
<dbReference type="AlphaFoldDB" id="A0A147EXD8"/>
<evidence type="ECO:0000259" key="1">
    <source>
        <dbReference type="PROSITE" id="PS51664"/>
    </source>
</evidence>
<dbReference type="PATRIC" id="fig|2033.6.peg.2674"/>
<dbReference type="EMBL" id="LDRT01000049">
    <property type="protein sequence ID" value="KTR94659.1"/>
    <property type="molecule type" value="Genomic_DNA"/>
</dbReference>
<organism evidence="2 3">
    <name type="scientific">Microbacterium testaceum</name>
    <name type="common">Aureobacterium testaceum</name>
    <name type="synonym">Brevibacterium testaceum</name>
    <dbReference type="NCBI Taxonomy" id="2033"/>
    <lineage>
        <taxon>Bacteria</taxon>
        <taxon>Bacillati</taxon>
        <taxon>Actinomycetota</taxon>
        <taxon>Actinomycetes</taxon>
        <taxon>Micrococcales</taxon>
        <taxon>Microbacteriaceae</taxon>
        <taxon>Microbacterium</taxon>
    </lineage>
</organism>
<feature type="domain" description="YcaO" evidence="1">
    <location>
        <begin position="170"/>
        <end position="542"/>
    </location>
</feature>
<dbReference type="PROSITE" id="PS51664">
    <property type="entry name" value="YCAO"/>
    <property type="match status" value="1"/>
</dbReference>
<accession>A0A147EXD8</accession>
<name>A0A147EXD8_MICTE</name>
<dbReference type="PANTHER" id="PTHR37809">
    <property type="entry name" value="RIBOSOMAL PROTEIN S12 METHYLTHIOTRANSFERASE ACCESSORY FACTOR YCAO"/>
    <property type="match status" value="1"/>
</dbReference>
<comment type="caution">
    <text evidence="2">The sequence shown here is derived from an EMBL/GenBank/DDBJ whole genome shotgun (WGS) entry which is preliminary data.</text>
</comment>